<evidence type="ECO:0000313" key="3">
    <source>
        <dbReference type="Proteomes" id="UP000306409"/>
    </source>
</evidence>
<evidence type="ECO:0000313" key="2">
    <source>
        <dbReference type="EMBL" id="QNU66107.1"/>
    </source>
</evidence>
<sequence length="225" mass="26491">MTEPKGRYEIKHYINYADMMQLRARLPFIAALDKNAIEDNGYRVKSLYFDNYKDKALIEKINGVNEREKFRLRLYNNDTSFIRLEKKSKKNGICYKQSVSISEKECKRLLDGKLDVLKENGSPICLELYTKMHYQQLRAKSIVDYRREAYIYPIGNVRVTMDYDIRASNNVQRFLEPEPVLVPISEVYILEVKYDNFLPEIIRGIVSLSSRRSTAFSKYAVTRII</sequence>
<protein>
    <submittedName>
        <fullName evidence="2">Polyphosphate polymerase domain-containing protein</fullName>
    </submittedName>
</protein>
<gene>
    <name evidence="2" type="ORF">EHE19_014640</name>
</gene>
<dbReference type="EMBL" id="CP061336">
    <property type="protein sequence ID" value="QNU66107.1"/>
    <property type="molecule type" value="Genomic_DNA"/>
</dbReference>
<dbReference type="AlphaFoldDB" id="A0A4U7JJ77"/>
<dbReference type="InterPro" id="IPR018966">
    <property type="entry name" value="VTC_domain"/>
</dbReference>
<feature type="domain" description="VTC" evidence="1">
    <location>
        <begin position="7"/>
        <end position="220"/>
    </location>
</feature>
<organism evidence="2 3">
    <name type="scientific">Ruminiclostridium herbifermentans</name>
    <dbReference type="NCBI Taxonomy" id="2488810"/>
    <lineage>
        <taxon>Bacteria</taxon>
        <taxon>Bacillati</taxon>
        <taxon>Bacillota</taxon>
        <taxon>Clostridia</taxon>
        <taxon>Eubacteriales</taxon>
        <taxon>Oscillospiraceae</taxon>
        <taxon>Ruminiclostridium</taxon>
    </lineage>
</organism>
<dbReference type="Proteomes" id="UP000306409">
    <property type="component" value="Chromosome"/>
</dbReference>
<proteinExistence type="predicted"/>
<name>A0A4U7JJ77_9FIRM</name>
<dbReference type="RefSeq" id="WP_137696852.1">
    <property type="nucleotide sequence ID" value="NZ_CP061336.1"/>
</dbReference>
<dbReference type="InterPro" id="IPR042267">
    <property type="entry name" value="VTC_sf"/>
</dbReference>
<dbReference type="OrthoDB" id="9784042at2"/>
<evidence type="ECO:0000259" key="1">
    <source>
        <dbReference type="Pfam" id="PF09359"/>
    </source>
</evidence>
<dbReference type="Pfam" id="PF09359">
    <property type="entry name" value="VTC"/>
    <property type="match status" value="1"/>
</dbReference>
<dbReference type="KEGG" id="rher:EHE19_014640"/>
<accession>A0A4U7JJ77</accession>
<reference evidence="2 3" key="1">
    <citation type="submission" date="2020-09" db="EMBL/GenBank/DDBJ databases">
        <title>Characterization and genome sequencing of Ruminiclostridium sp. nov. MA18.</title>
        <authorList>
            <person name="Rettenmaier R."/>
            <person name="Kowollik M.-L."/>
            <person name="Liebl W."/>
            <person name="Zverlov V."/>
        </authorList>
    </citation>
    <scope>NUCLEOTIDE SEQUENCE [LARGE SCALE GENOMIC DNA]</scope>
    <source>
        <strain evidence="2 3">MA18</strain>
    </source>
</reference>
<dbReference type="CDD" id="cd07750">
    <property type="entry name" value="PolyPPase_VTC_like"/>
    <property type="match status" value="1"/>
</dbReference>
<dbReference type="GO" id="GO:0006799">
    <property type="term" value="P:polyphosphate biosynthetic process"/>
    <property type="evidence" value="ECO:0007669"/>
    <property type="project" value="UniProtKB-ARBA"/>
</dbReference>
<dbReference type="Gene3D" id="3.20.100.30">
    <property type="entry name" value="VTC, catalytic tunnel domain"/>
    <property type="match status" value="1"/>
</dbReference>
<keyword evidence="3" id="KW-1185">Reference proteome</keyword>